<dbReference type="AlphaFoldDB" id="A0A5E4QIJ6"/>
<feature type="signal peptide" evidence="2">
    <location>
        <begin position="1"/>
        <end position="19"/>
    </location>
</feature>
<evidence type="ECO:0000313" key="4">
    <source>
        <dbReference type="Proteomes" id="UP000324832"/>
    </source>
</evidence>
<evidence type="ECO:0000256" key="2">
    <source>
        <dbReference type="SAM" id="SignalP"/>
    </source>
</evidence>
<accession>A0A5E4QIJ6</accession>
<dbReference type="Proteomes" id="UP000324832">
    <property type="component" value="Unassembled WGS sequence"/>
</dbReference>
<reference evidence="3 4" key="1">
    <citation type="submission" date="2017-07" db="EMBL/GenBank/DDBJ databases">
        <authorList>
            <person name="Talla V."/>
            <person name="Backstrom N."/>
        </authorList>
    </citation>
    <scope>NUCLEOTIDE SEQUENCE [LARGE SCALE GENOMIC DNA]</scope>
</reference>
<feature type="region of interest" description="Disordered" evidence="1">
    <location>
        <begin position="24"/>
        <end position="56"/>
    </location>
</feature>
<protein>
    <submittedName>
        <fullName evidence="3">Uncharacterized protein</fullName>
    </submittedName>
</protein>
<evidence type="ECO:0000256" key="1">
    <source>
        <dbReference type="SAM" id="MobiDB-lite"/>
    </source>
</evidence>
<dbReference type="EMBL" id="FZQP02003256">
    <property type="protein sequence ID" value="VVC97657.1"/>
    <property type="molecule type" value="Genomic_DNA"/>
</dbReference>
<keyword evidence="4" id="KW-1185">Reference proteome</keyword>
<proteinExistence type="predicted"/>
<dbReference type="OrthoDB" id="7460844at2759"/>
<organism evidence="3 4">
    <name type="scientific">Leptidea sinapis</name>
    <dbReference type="NCBI Taxonomy" id="189913"/>
    <lineage>
        <taxon>Eukaryota</taxon>
        <taxon>Metazoa</taxon>
        <taxon>Ecdysozoa</taxon>
        <taxon>Arthropoda</taxon>
        <taxon>Hexapoda</taxon>
        <taxon>Insecta</taxon>
        <taxon>Pterygota</taxon>
        <taxon>Neoptera</taxon>
        <taxon>Endopterygota</taxon>
        <taxon>Lepidoptera</taxon>
        <taxon>Glossata</taxon>
        <taxon>Ditrysia</taxon>
        <taxon>Papilionoidea</taxon>
        <taxon>Pieridae</taxon>
        <taxon>Dismorphiinae</taxon>
        <taxon>Leptidea</taxon>
    </lineage>
</organism>
<feature type="chain" id="PRO_5022694841" evidence="2">
    <location>
        <begin position="20"/>
        <end position="106"/>
    </location>
</feature>
<evidence type="ECO:0000313" key="3">
    <source>
        <dbReference type="EMBL" id="VVC97657.1"/>
    </source>
</evidence>
<sequence length="106" mass="10824">MRSLSLIVASLALLVVCACAPSGESIQHIPPKQDTTPSATGRSGAESGAAVEDSGSKIVAAARERRDLGGLESDLLPSGQGVDDSAFGAQEFEGRSRIKVLPAYLG</sequence>
<name>A0A5E4QIJ6_9NEOP</name>
<dbReference type="PROSITE" id="PS51257">
    <property type="entry name" value="PROKAR_LIPOPROTEIN"/>
    <property type="match status" value="1"/>
</dbReference>
<keyword evidence="2" id="KW-0732">Signal</keyword>
<gene>
    <name evidence="3" type="ORF">LSINAPIS_LOCUS8886</name>
</gene>